<evidence type="ECO:0000256" key="2">
    <source>
        <dbReference type="ARBA" id="ARBA00023445"/>
    </source>
</evidence>
<name>A0A3E2GUX0_SCYLI</name>
<evidence type="ECO:0000259" key="3">
    <source>
        <dbReference type="Pfam" id="PF01370"/>
    </source>
</evidence>
<feature type="non-terminal residue" evidence="4">
    <location>
        <position position="1"/>
    </location>
</feature>
<gene>
    <name evidence="4" type="ORF">B7463_g11351</name>
</gene>
<dbReference type="InterPro" id="IPR050425">
    <property type="entry name" value="NAD(P)_dehydrat-like"/>
</dbReference>
<protein>
    <recommendedName>
        <fullName evidence="3">NAD-dependent epimerase/dehydratase domain-containing protein</fullName>
    </recommendedName>
</protein>
<comment type="similarity">
    <text evidence="2">Belongs to the NAD(P)-dependent epimerase/dehydratase family. Dihydroflavonol-4-reductase subfamily.</text>
</comment>
<dbReference type="Proteomes" id="UP000258309">
    <property type="component" value="Unassembled WGS sequence"/>
</dbReference>
<dbReference type="STRING" id="5539.A0A3E2GUX0"/>
<dbReference type="PANTHER" id="PTHR10366:SF562">
    <property type="entry name" value="ALDEHYDE REDUCTASE II (AFU_ORTHOLOGUE AFUA_1G11360)"/>
    <property type="match status" value="1"/>
</dbReference>
<dbReference type="OrthoDB" id="2735536at2759"/>
<dbReference type="Gene3D" id="3.40.50.720">
    <property type="entry name" value="NAD(P)-binding Rossmann-like Domain"/>
    <property type="match status" value="1"/>
</dbReference>
<dbReference type="EMBL" id="NCSJ02000378">
    <property type="protein sequence ID" value="RFU24985.1"/>
    <property type="molecule type" value="Genomic_DNA"/>
</dbReference>
<evidence type="ECO:0000256" key="1">
    <source>
        <dbReference type="ARBA" id="ARBA00023002"/>
    </source>
</evidence>
<accession>A0A3E2GUX0</accession>
<dbReference type="SUPFAM" id="SSF51735">
    <property type="entry name" value="NAD(P)-binding Rossmann-fold domains"/>
    <property type="match status" value="1"/>
</dbReference>
<proteinExistence type="inferred from homology"/>
<dbReference type="InterPro" id="IPR036291">
    <property type="entry name" value="NAD(P)-bd_dom_sf"/>
</dbReference>
<dbReference type="OMA" id="LPNFNWG"/>
<dbReference type="GO" id="GO:0016616">
    <property type="term" value="F:oxidoreductase activity, acting on the CH-OH group of donors, NAD or NADP as acceptor"/>
    <property type="evidence" value="ECO:0007669"/>
    <property type="project" value="TreeGrafter"/>
</dbReference>
<dbReference type="FunFam" id="3.40.50.720:FF:000426">
    <property type="entry name" value="Aldehyde reductase 2"/>
    <property type="match status" value="1"/>
</dbReference>
<keyword evidence="1" id="KW-0560">Oxidoreductase</keyword>
<keyword evidence="5" id="KW-1185">Reference proteome</keyword>
<dbReference type="Pfam" id="PF01370">
    <property type="entry name" value="Epimerase"/>
    <property type="match status" value="1"/>
</dbReference>
<feature type="domain" description="NAD-dependent epimerase/dehydratase" evidence="3">
    <location>
        <begin position="12"/>
        <end position="193"/>
    </location>
</feature>
<sequence>MTIPAIPKGSLVLVTGVNGYIGSHIAKHLLEYGYRVVGTVRDAYKANYMHALLDEKYGEDSFKVHIIEDMAVDGAFDEVVKDCAGIIHVASDLTLNPNPYEVIPMVLSGVKNALTAAARNPSVKRFVYTSSSAAATAPIVNKRFHVDAGTWNDADVEAAWAPPPYNDDRKLAVYAASKTLAEKECWRFMREEKPGFILNTVLPNCNIGKILSEEQPASTGGWYKKMWEGDAEILKLLREQFAPQHYVNVTDTALLHIAALLEEDVVGERLLAFAGPFNFNDTADLMEKFDAEGYGDGSRRFERIKDASKDLKTVDTKRAQQLLWRYGRPGFTSLEVSLREAIES</sequence>
<evidence type="ECO:0000313" key="4">
    <source>
        <dbReference type="EMBL" id="RFU24985.1"/>
    </source>
</evidence>
<dbReference type="InterPro" id="IPR001509">
    <property type="entry name" value="Epimerase_deHydtase"/>
</dbReference>
<dbReference type="AlphaFoldDB" id="A0A3E2GUX0"/>
<dbReference type="PANTHER" id="PTHR10366">
    <property type="entry name" value="NAD DEPENDENT EPIMERASE/DEHYDRATASE"/>
    <property type="match status" value="1"/>
</dbReference>
<feature type="non-terminal residue" evidence="4">
    <location>
        <position position="344"/>
    </location>
</feature>
<comment type="caution">
    <text evidence="4">The sequence shown here is derived from an EMBL/GenBank/DDBJ whole genome shotgun (WGS) entry which is preliminary data.</text>
</comment>
<reference evidence="4 5" key="1">
    <citation type="submission" date="2018-05" db="EMBL/GenBank/DDBJ databases">
        <title>Draft genome sequence of Scytalidium lignicola DSM 105466, a ubiquitous saprotrophic fungus.</title>
        <authorList>
            <person name="Buettner E."/>
            <person name="Gebauer A.M."/>
            <person name="Hofrichter M."/>
            <person name="Liers C."/>
            <person name="Kellner H."/>
        </authorList>
    </citation>
    <scope>NUCLEOTIDE SEQUENCE [LARGE SCALE GENOMIC DNA]</scope>
    <source>
        <strain evidence="4 5">DSM 105466</strain>
    </source>
</reference>
<evidence type="ECO:0000313" key="5">
    <source>
        <dbReference type="Proteomes" id="UP000258309"/>
    </source>
</evidence>
<organism evidence="4 5">
    <name type="scientific">Scytalidium lignicola</name>
    <name type="common">Hyphomycete</name>
    <dbReference type="NCBI Taxonomy" id="5539"/>
    <lineage>
        <taxon>Eukaryota</taxon>
        <taxon>Fungi</taxon>
        <taxon>Dikarya</taxon>
        <taxon>Ascomycota</taxon>
        <taxon>Pezizomycotina</taxon>
        <taxon>Leotiomycetes</taxon>
        <taxon>Leotiomycetes incertae sedis</taxon>
        <taxon>Scytalidium</taxon>
    </lineage>
</organism>